<dbReference type="Pfam" id="PF04365">
    <property type="entry name" value="BrnT_toxin"/>
    <property type="match status" value="1"/>
</dbReference>
<dbReference type="Gene3D" id="3.10.450.530">
    <property type="entry name" value="Ribonuclease toxin, BrnT, of type II toxin-antitoxin system"/>
    <property type="match status" value="1"/>
</dbReference>
<sequence>MKYQWDKNKAAANLQKHGIEFADAVSVFSDDLAITIPDNRFDEDRFVTIGMDAFGRILVVVFTWRGEDIRLISARLAERRERKQYEED</sequence>
<organism evidence="1 2">
    <name type="scientific">Phormidium tenue FACHB-1050</name>
    <dbReference type="NCBI Taxonomy" id="2692857"/>
    <lineage>
        <taxon>Bacteria</taxon>
        <taxon>Bacillati</taxon>
        <taxon>Cyanobacteriota</taxon>
        <taxon>Cyanophyceae</taxon>
        <taxon>Oscillatoriophycideae</taxon>
        <taxon>Oscillatoriales</taxon>
        <taxon>Oscillatoriaceae</taxon>
        <taxon>Phormidium</taxon>
    </lineage>
</organism>
<dbReference type="InterPro" id="IPR038573">
    <property type="entry name" value="BrnT_sf"/>
</dbReference>
<name>A0ABR8C9C1_9CYAN</name>
<dbReference type="InterPro" id="IPR007460">
    <property type="entry name" value="BrnT_toxin"/>
</dbReference>
<gene>
    <name evidence="1" type="ORF">H6G05_09790</name>
</gene>
<dbReference type="EMBL" id="JACJQY010000012">
    <property type="protein sequence ID" value="MBD2317134.1"/>
    <property type="molecule type" value="Genomic_DNA"/>
</dbReference>
<evidence type="ECO:0000313" key="1">
    <source>
        <dbReference type="EMBL" id="MBD2317134.1"/>
    </source>
</evidence>
<evidence type="ECO:0000313" key="2">
    <source>
        <dbReference type="Proteomes" id="UP000618445"/>
    </source>
</evidence>
<keyword evidence="2" id="KW-1185">Reference proteome</keyword>
<accession>A0ABR8C9C1</accession>
<proteinExistence type="predicted"/>
<protein>
    <submittedName>
        <fullName evidence="1">BrnT family toxin</fullName>
    </submittedName>
</protein>
<dbReference type="RefSeq" id="WP_190577998.1">
    <property type="nucleotide sequence ID" value="NZ_CAWPQU010000004.1"/>
</dbReference>
<comment type="caution">
    <text evidence="1">The sequence shown here is derived from an EMBL/GenBank/DDBJ whole genome shotgun (WGS) entry which is preliminary data.</text>
</comment>
<dbReference type="Proteomes" id="UP000618445">
    <property type="component" value="Unassembled WGS sequence"/>
</dbReference>
<reference evidence="1 2" key="1">
    <citation type="journal article" date="2020" name="ISME J.">
        <title>Comparative genomics reveals insights into cyanobacterial evolution and habitat adaptation.</title>
        <authorList>
            <person name="Chen M.Y."/>
            <person name="Teng W.K."/>
            <person name="Zhao L."/>
            <person name="Hu C.X."/>
            <person name="Zhou Y.K."/>
            <person name="Han B.P."/>
            <person name="Song L.R."/>
            <person name="Shu W.S."/>
        </authorList>
    </citation>
    <scope>NUCLEOTIDE SEQUENCE [LARGE SCALE GENOMIC DNA]</scope>
    <source>
        <strain evidence="1 2">FACHB-1050</strain>
    </source>
</reference>